<dbReference type="OrthoDB" id="3647690at2759"/>
<feature type="region of interest" description="Disordered" evidence="3">
    <location>
        <begin position="24"/>
        <end position="51"/>
    </location>
</feature>
<feature type="compositionally biased region" description="Polar residues" evidence="3">
    <location>
        <begin position="418"/>
        <end position="433"/>
    </location>
</feature>
<evidence type="ECO:0000256" key="2">
    <source>
        <dbReference type="SAM" id="Coils"/>
    </source>
</evidence>
<feature type="compositionally biased region" description="Polar residues" evidence="3">
    <location>
        <begin position="24"/>
        <end position="44"/>
    </location>
</feature>
<reference evidence="4 5" key="1">
    <citation type="submission" date="2017-10" db="EMBL/GenBank/DDBJ databases">
        <title>Comparative genomics in systemic dimorphic fungi from Ajellomycetaceae.</title>
        <authorList>
            <person name="Munoz J.F."/>
            <person name="Mcewen J.G."/>
            <person name="Clay O.K."/>
            <person name="Cuomo C.A."/>
        </authorList>
    </citation>
    <scope>NUCLEOTIDE SEQUENCE [LARGE SCALE GENOMIC DNA]</scope>
    <source>
        <strain evidence="4 5">UAMH7299</strain>
    </source>
</reference>
<comment type="caution">
    <text evidence="4">The sequence shown here is derived from an EMBL/GenBank/DDBJ whole genome shotgun (WGS) entry which is preliminary data.</text>
</comment>
<feature type="coiled-coil region" evidence="2">
    <location>
        <begin position="946"/>
        <end position="1116"/>
    </location>
</feature>
<dbReference type="Gene3D" id="2.40.50.40">
    <property type="match status" value="1"/>
</dbReference>
<feature type="region of interest" description="Disordered" evidence="3">
    <location>
        <begin position="417"/>
        <end position="446"/>
    </location>
</feature>
<dbReference type="EMBL" id="PDNA01000009">
    <property type="protein sequence ID" value="PGH27159.1"/>
    <property type="molecule type" value="Genomic_DNA"/>
</dbReference>
<feature type="region of interest" description="Disordered" evidence="3">
    <location>
        <begin position="898"/>
        <end position="922"/>
    </location>
</feature>
<dbReference type="STRING" id="1447883.A0A2B7Z1P4"/>
<dbReference type="InterPro" id="IPR016197">
    <property type="entry name" value="Chromo-like_dom_sf"/>
</dbReference>
<feature type="region of interest" description="Disordered" evidence="3">
    <location>
        <begin position="1153"/>
        <end position="1212"/>
    </location>
</feature>
<comment type="subunit">
    <text evidence="1">Component of the NuA4 histone acetyltransferase complex.</text>
</comment>
<sequence length="1212" mass="134768">MRQSQGTSSNTVKFKIAQQPSSLLATQDTITDPDCQTTQLSQGSEDSDQEYPIKCIVRESQTQYLIAWEGPYEPTWEPKHYANDAAIETWENRKKKNTTSRNCYHRDKESQSNPESFLDFTSQSTTTASLPSTIPETQPSQNSPDSSGWVASSALSQETALSGSLYCPTASNFASQSTSGFPAGTQSQHSEDSYIPSQSAWRLSGSTSTRAELLNGHLNRARRTSRIHSAYSSPSSSFSSSLSSSISITERSQPRSDTLLHQAVTASAAASQSSSSALPSSIPASRSARKRRPTIEIAETPPSQLRTDRYSGSPFNQSSTSTSNGDYSRSHGPSSCDSARITSLAAFQTPCRQPRLSDSLYIPETVPRGYSEQPSRNATFLSDPSRRYINHSAHSKSPSPHLSRLDDLEINPREQDITMDNSTSNSGASQPTFSLEEAMRNNPGKTFRERRAWIKEQERANIKPLQSMSSSVTPSSAGDIEPSPAVAVPETIDPLSVRVDRVPPTHAGHLEHAHAHAHESPVPFIAPQAIHLDQTAVADALLSQPEHIDATVLPELPRESITQETDLGLGIEDQPLETQLEGVFLGPSEFAIPLSMDTRVKDDYDSTLEREKKDIAKFLDEPLSSSVLMNGGEPEDDYLISKMRKMIGELDEVTTHPDLKLPDQPSPATPERAQETATWAEYSSTKFQLFGYFIDSIIDRDIHIVIMAKAGASVRIVENYLVGKGFENTQLIGTGASILQKRSVTFAVRATNDERVAPIHRQAALVIALDSSFRADSPAVQQIRASSQHGSDVYLVPVVRLIISNTAEHVGRCIPECSEANGLRLLIKYTLKVNSAAGELQDDALNVQEYAEEIALFLSTDPAARRWRLALMERIPMDEEDVPSLEVEQLRSMSSSRQKRWLEGEVNEDNNRSKRQRVTPFQDISHISDSMKGQSQDLEDRAQPCDNNLLEQNKALAREVKRLQAELSETRTRLQKTESNFAKLQHRYEARHNEYHKLRQNFDHSVAEVKKKDERLERQRTEIAKFKEERTTLLKDVEDARNAVKEGGGLPAELETAKEEIRKLSKENASLQRTVQQERSQTDYTRQQYQNASTSAAQSAMEVRQLEEQMTELKQKATGDALKMKELKVKNDADRHLARVEELEAALAARDDILTRKEDELRELKKNRPSTRATSLQPRSPKWGASRPTSPGANNANSARAGSTLRYRAEMS</sequence>
<feature type="region of interest" description="Disordered" evidence="3">
    <location>
        <begin position="464"/>
        <end position="484"/>
    </location>
</feature>
<feature type="region of interest" description="Disordered" evidence="3">
    <location>
        <begin position="364"/>
        <end position="383"/>
    </location>
</feature>
<feature type="region of interest" description="Disordered" evidence="3">
    <location>
        <begin position="90"/>
        <end position="151"/>
    </location>
</feature>
<dbReference type="InterPro" id="IPR021006">
    <property type="entry name" value="Hda2/3"/>
</dbReference>
<feature type="compositionally biased region" description="Low complexity" evidence="3">
    <location>
        <begin position="266"/>
        <end position="286"/>
    </location>
</feature>
<dbReference type="InterPro" id="IPR038609">
    <property type="entry name" value="HDA1_su2/3_sf"/>
</dbReference>
<feature type="compositionally biased region" description="Polar residues" evidence="3">
    <location>
        <begin position="313"/>
        <end position="336"/>
    </location>
</feature>
<dbReference type="Proteomes" id="UP000224634">
    <property type="component" value="Unassembled WGS sequence"/>
</dbReference>
<evidence type="ECO:0000256" key="1">
    <source>
        <dbReference type="ARBA" id="ARBA00011353"/>
    </source>
</evidence>
<evidence type="ECO:0008006" key="6">
    <source>
        <dbReference type="Google" id="ProtNLM"/>
    </source>
</evidence>
<name>A0A2B7Z1P4_POLH7</name>
<feature type="compositionally biased region" description="Polar residues" evidence="3">
    <location>
        <begin position="176"/>
        <end position="188"/>
    </location>
</feature>
<evidence type="ECO:0000256" key="3">
    <source>
        <dbReference type="SAM" id="MobiDB-lite"/>
    </source>
</evidence>
<feature type="compositionally biased region" description="Basic and acidic residues" evidence="3">
    <location>
        <begin position="1153"/>
        <end position="1166"/>
    </location>
</feature>
<dbReference type="SUPFAM" id="SSF54160">
    <property type="entry name" value="Chromo domain-like"/>
    <property type="match status" value="1"/>
</dbReference>
<gene>
    <name evidence="4" type="ORF">AJ80_01116</name>
</gene>
<dbReference type="AlphaFoldDB" id="A0A2B7Z1P4"/>
<dbReference type="Pfam" id="PF11496">
    <property type="entry name" value="HDA2-3"/>
    <property type="match status" value="1"/>
</dbReference>
<dbReference type="Gene3D" id="3.40.50.12360">
    <property type="match status" value="1"/>
</dbReference>
<proteinExistence type="predicted"/>
<keyword evidence="5" id="KW-1185">Reference proteome</keyword>
<dbReference type="GO" id="GO:0070823">
    <property type="term" value="C:HDA1 complex"/>
    <property type="evidence" value="ECO:0007669"/>
    <property type="project" value="InterPro"/>
</dbReference>
<protein>
    <recommendedName>
        <fullName evidence="6">Chromo domain-containing protein</fullName>
    </recommendedName>
</protein>
<feature type="compositionally biased region" description="Low complexity" evidence="3">
    <location>
        <begin position="1192"/>
        <end position="1203"/>
    </location>
</feature>
<feature type="compositionally biased region" description="Polar residues" evidence="3">
    <location>
        <begin position="372"/>
        <end position="382"/>
    </location>
</feature>
<feature type="compositionally biased region" description="Polar residues" evidence="3">
    <location>
        <begin position="111"/>
        <end position="151"/>
    </location>
</feature>
<feature type="region of interest" description="Disordered" evidence="3">
    <location>
        <begin position="176"/>
        <end position="199"/>
    </location>
</feature>
<organism evidence="4 5">
    <name type="scientific">Polytolypa hystricis (strain UAMH7299)</name>
    <dbReference type="NCBI Taxonomy" id="1447883"/>
    <lineage>
        <taxon>Eukaryota</taxon>
        <taxon>Fungi</taxon>
        <taxon>Dikarya</taxon>
        <taxon>Ascomycota</taxon>
        <taxon>Pezizomycotina</taxon>
        <taxon>Eurotiomycetes</taxon>
        <taxon>Eurotiomycetidae</taxon>
        <taxon>Onygenales</taxon>
        <taxon>Onygenales incertae sedis</taxon>
        <taxon>Polytolypa</taxon>
    </lineage>
</organism>
<feature type="region of interest" description="Disordered" evidence="3">
    <location>
        <begin position="263"/>
        <end position="336"/>
    </location>
</feature>
<evidence type="ECO:0000313" key="4">
    <source>
        <dbReference type="EMBL" id="PGH27159.1"/>
    </source>
</evidence>
<evidence type="ECO:0000313" key="5">
    <source>
        <dbReference type="Proteomes" id="UP000224634"/>
    </source>
</evidence>
<keyword evidence="2" id="KW-0175">Coiled coil</keyword>
<feature type="compositionally biased region" description="Polar residues" evidence="3">
    <location>
        <begin position="464"/>
        <end position="476"/>
    </location>
</feature>
<accession>A0A2B7Z1P4</accession>